<gene>
    <name evidence="1" type="ORF">GCM10009579_78210</name>
</gene>
<organism evidence="1 2">
    <name type="scientific">Streptomyces javensis</name>
    <dbReference type="NCBI Taxonomy" id="114698"/>
    <lineage>
        <taxon>Bacteria</taxon>
        <taxon>Bacillati</taxon>
        <taxon>Actinomycetota</taxon>
        <taxon>Actinomycetes</taxon>
        <taxon>Kitasatosporales</taxon>
        <taxon>Streptomycetaceae</taxon>
        <taxon>Streptomyces</taxon>
        <taxon>Streptomyces violaceusniger group</taxon>
    </lineage>
</organism>
<accession>A0ABN1XBL5</accession>
<evidence type="ECO:0000313" key="1">
    <source>
        <dbReference type="EMBL" id="GAA1298669.1"/>
    </source>
</evidence>
<evidence type="ECO:0008006" key="3">
    <source>
        <dbReference type="Google" id="ProtNLM"/>
    </source>
</evidence>
<proteinExistence type="predicted"/>
<dbReference type="Proteomes" id="UP001500282">
    <property type="component" value="Unassembled WGS sequence"/>
</dbReference>
<evidence type="ECO:0000313" key="2">
    <source>
        <dbReference type="Proteomes" id="UP001500282"/>
    </source>
</evidence>
<sequence>MPSCWRRSLLARQTGQRPSLTGLAQLAQTSLSYVMRFLLPRGGAAVDTGPTLREMGWFPFHCASFRPVRRVPHDSVPHPYRFRGRFSRADRRLVNRLTPIVQ</sequence>
<reference evidence="1 2" key="1">
    <citation type="journal article" date="2019" name="Int. J. Syst. Evol. Microbiol.">
        <title>The Global Catalogue of Microorganisms (GCM) 10K type strain sequencing project: providing services to taxonomists for standard genome sequencing and annotation.</title>
        <authorList>
            <consortium name="The Broad Institute Genomics Platform"/>
            <consortium name="The Broad Institute Genome Sequencing Center for Infectious Disease"/>
            <person name="Wu L."/>
            <person name="Ma J."/>
        </authorList>
    </citation>
    <scope>NUCLEOTIDE SEQUENCE [LARGE SCALE GENOMIC DNA]</scope>
    <source>
        <strain evidence="1 2">JCM 11448</strain>
    </source>
</reference>
<comment type="caution">
    <text evidence="1">The sequence shown here is derived from an EMBL/GenBank/DDBJ whole genome shotgun (WGS) entry which is preliminary data.</text>
</comment>
<keyword evidence="2" id="KW-1185">Reference proteome</keyword>
<protein>
    <recommendedName>
        <fullName evidence="3">Transposase</fullName>
    </recommendedName>
</protein>
<dbReference type="EMBL" id="BAAAIH010000071">
    <property type="protein sequence ID" value="GAA1298669.1"/>
    <property type="molecule type" value="Genomic_DNA"/>
</dbReference>
<name>A0ABN1XBL5_9ACTN</name>